<comment type="catalytic activity">
    <reaction evidence="11">
        <text>fluoride(in) = fluoride(out)</text>
        <dbReference type="Rhea" id="RHEA:76159"/>
        <dbReference type="ChEBI" id="CHEBI:17051"/>
    </reaction>
    <physiologicalReaction direction="left-to-right" evidence="11">
        <dbReference type="Rhea" id="RHEA:76160"/>
    </physiologicalReaction>
</comment>
<reference evidence="13" key="1">
    <citation type="submission" date="2022-06" db="EMBL/GenBank/DDBJ databases">
        <title>Isolation and Genomics of Futiania mangrovii gen. nov., sp. nov., a Rare and Metabolically-versatile member in the Class Alphaproteobacteria.</title>
        <authorList>
            <person name="Liu L."/>
            <person name="Huang W.-C."/>
            <person name="Pan J."/>
            <person name="Li J."/>
            <person name="Huang Y."/>
            <person name="Du H."/>
            <person name="Liu Y."/>
            <person name="Li M."/>
        </authorList>
    </citation>
    <scope>NUCLEOTIDE SEQUENCE</scope>
    <source>
        <strain evidence="13">FT118</strain>
    </source>
</reference>
<evidence type="ECO:0000256" key="1">
    <source>
        <dbReference type="ARBA" id="ARBA00004651"/>
    </source>
</evidence>
<evidence type="ECO:0000256" key="4">
    <source>
        <dbReference type="ARBA" id="ARBA00022692"/>
    </source>
</evidence>
<keyword evidence="6 12" id="KW-0915">Sodium</keyword>
<evidence type="ECO:0000256" key="7">
    <source>
        <dbReference type="ARBA" id="ARBA00023065"/>
    </source>
</evidence>
<dbReference type="GO" id="GO:0005886">
    <property type="term" value="C:plasma membrane"/>
    <property type="evidence" value="ECO:0007669"/>
    <property type="project" value="UniProtKB-SubCell"/>
</dbReference>
<comment type="similarity">
    <text evidence="10 12">Belongs to the fluoride channel Fluc/FEX (TC 1.A.43) family.</text>
</comment>
<comment type="function">
    <text evidence="12">Fluoride-specific ion channel. Important for reducing fluoride concentration in the cell, thus reducing its toxicity.</text>
</comment>
<feature type="transmembrane region" description="Helical" evidence="12">
    <location>
        <begin position="66"/>
        <end position="86"/>
    </location>
</feature>
<proteinExistence type="inferred from homology"/>
<keyword evidence="5 12" id="KW-1133">Transmembrane helix</keyword>
<dbReference type="PANTHER" id="PTHR28259">
    <property type="entry name" value="FLUORIDE EXPORT PROTEIN 1-RELATED"/>
    <property type="match status" value="1"/>
</dbReference>
<evidence type="ECO:0000313" key="14">
    <source>
        <dbReference type="Proteomes" id="UP001055804"/>
    </source>
</evidence>
<dbReference type="GO" id="GO:0046872">
    <property type="term" value="F:metal ion binding"/>
    <property type="evidence" value="ECO:0007669"/>
    <property type="project" value="UniProtKB-KW"/>
</dbReference>
<dbReference type="InterPro" id="IPR003691">
    <property type="entry name" value="FluC"/>
</dbReference>
<evidence type="ECO:0000313" key="13">
    <source>
        <dbReference type="EMBL" id="MCP1337682.1"/>
    </source>
</evidence>
<name>A0A9J6PNN2_9PROT</name>
<dbReference type="Pfam" id="PF02537">
    <property type="entry name" value="CRCB"/>
    <property type="match status" value="1"/>
</dbReference>
<dbReference type="GO" id="GO:0140114">
    <property type="term" value="P:cellular detoxification of fluoride"/>
    <property type="evidence" value="ECO:0007669"/>
    <property type="project" value="UniProtKB-UniRule"/>
</dbReference>
<evidence type="ECO:0000256" key="5">
    <source>
        <dbReference type="ARBA" id="ARBA00022989"/>
    </source>
</evidence>
<keyword evidence="12" id="KW-0813">Transport</keyword>
<keyword evidence="12" id="KW-0479">Metal-binding</keyword>
<accession>A0A9J6PNN2</accession>
<sequence>MSLTATGLLAVAAGGALGGVARAAVSGAVARGVGERFPWGTLSVNLTGSFLIGLLAAVLAGRPEAATLWTLLATGLLGSYTTVSSFSLQTLALMQAGDWPRAGANVAVSLGGCIGAAAAGWQAAPALGLS</sequence>
<feature type="transmembrane region" description="Helical" evidence="12">
    <location>
        <begin position="39"/>
        <end position="59"/>
    </location>
</feature>
<evidence type="ECO:0000256" key="11">
    <source>
        <dbReference type="ARBA" id="ARBA00035585"/>
    </source>
</evidence>
<evidence type="ECO:0000256" key="3">
    <source>
        <dbReference type="ARBA" id="ARBA00022519"/>
    </source>
</evidence>
<dbReference type="Proteomes" id="UP001055804">
    <property type="component" value="Unassembled WGS sequence"/>
</dbReference>
<dbReference type="RefSeq" id="WP_269333643.1">
    <property type="nucleotide sequence ID" value="NZ_JAMZFT010000003.1"/>
</dbReference>
<dbReference type="PANTHER" id="PTHR28259:SF1">
    <property type="entry name" value="FLUORIDE EXPORT PROTEIN 1-RELATED"/>
    <property type="match status" value="1"/>
</dbReference>
<evidence type="ECO:0000256" key="8">
    <source>
        <dbReference type="ARBA" id="ARBA00023136"/>
    </source>
</evidence>
<protein>
    <recommendedName>
        <fullName evidence="12">Fluoride-specific ion channel FluC</fullName>
    </recommendedName>
</protein>
<keyword evidence="3" id="KW-0997">Cell inner membrane</keyword>
<dbReference type="AlphaFoldDB" id="A0A9J6PNN2"/>
<feature type="binding site" evidence="12">
    <location>
        <position position="78"/>
    </location>
    <ligand>
        <name>Na(+)</name>
        <dbReference type="ChEBI" id="CHEBI:29101"/>
        <note>structural</note>
    </ligand>
</feature>
<feature type="transmembrane region" description="Helical" evidence="12">
    <location>
        <begin position="106"/>
        <end position="129"/>
    </location>
</feature>
<comment type="caution">
    <text evidence="13">The sequence shown here is derived from an EMBL/GenBank/DDBJ whole genome shotgun (WGS) entry which is preliminary data.</text>
</comment>
<gene>
    <name evidence="12" type="primary">fluC</name>
    <name evidence="12" type="synonym">crcB</name>
    <name evidence="13" type="ORF">NJQ99_14765</name>
</gene>
<dbReference type="HAMAP" id="MF_00454">
    <property type="entry name" value="FluC"/>
    <property type="match status" value="1"/>
</dbReference>
<keyword evidence="7 12" id="KW-0406">Ion transport</keyword>
<keyword evidence="9 12" id="KW-0407">Ion channel</keyword>
<feature type="binding site" evidence="12">
    <location>
        <position position="81"/>
    </location>
    <ligand>
        <name>Na(+)</name>
        <dbReference type="ChEBI" id="CHEBI:29101"/>
        <note>structural</note>
    </ligand>
</feature>
<evidence type="ECO:0000256" key="2">
    <source>
        <dbReference type="ARBA" id="ARBA00022475"/>
    </source>
</evidence>
<comment type="subcellular location">
    <subcellularLocation>
        <location evidence="1 12">Cell membrane</location>
        <topology evidence="1 12">Multi-pass membrane protein</topology>
    </subcellularLocation>
</comment>
<keyword evidence="4 12" id="KW-0812">Transmembrane</keyword>
<dbReference type="EMBL" id="JAMZFT010000003">
    <property type="protein sequence ID" value="MCP1337682.1"/>
    <property type="molecule type" value="Genomic_DNA"/>
</dbReference>
<evidence type="ECO:0000256" key="10">
    <source>
        <dbReference type="ARBA" id="ARBA00035120"/>
    </source>
</evidence>
<evidence type="ECO:0000256" key="9">
    <source>
        <dbReference type="ARBA" id="ARBA00023303"/>
    </source>
</evidence>
<comment type="activity regulation">
    <text evidence="12">Na(+) is not transported, but it plays an essential structural role and its presence is essential for fluoride channel function.</text>
</comment>
<organism evidence="13 14">
    <name type="scientific">Futiania mangrovi</name>
    <dbReference type="NCBI Taxonomy" id="2959716"/>
    <lineage>
        <taxon>Bacteria</taxon>
        <taxon>Pseudomonadati</taxon>
        <taxon>Pseudomonadota</taxon>
        <taxon>Alphaproteobacteria</taxon>
        <taxon>Futianiales</taxon>
        <taxon>Futianiaceae</taxon>
        <taxon>Futiania</taxon>
    </lineage>
</organism>
<keyword evidence="14" id="KW-1185">Reference proteome</keyword>
<keyword evidence="8 12" id="KW-0472">Membrane</keyword>
<evidence type="ECO:0000256" key="6">
    <source>
        <dbReference type="ARBA" id="ARBA00023053"/>
    </source>
</evidence>
<keyword evidence="2 12" id="KW-1003">Cell membrane</keyword>
<dbReference type="GO" id="GO:0062054">
    <property type="term" value="F:fluoride channel activity"/>
    <property type="evidence" value="ECO:0007669"/>
    <property type="project" value="UniProtKB-UniRule"/>
</dbReference>
<evidence type="ECO:0000256" key="12">
    <source>
        <dbReference type="HAMAP-Rule" id="MF_00454"/>
    </source>
</evidence>